<proteinExistence type="predicted"/>
<gene>
    <name evidence="1" type="ORF">LRATCC53608_1745</name>
</gene>
<organism evidence="1">
    <name type="scientific">Limosilactobacillus reuteri subsp. suis (strain ATCC 53608 / LMG 31752 / 1063)</name>
    <name type="common">Lactobacillus reuteri</name>
    <dbReference type="NCBI Taxonomy" id="927703"/>
    <lineage>
        <taxon>Bacteria</taxon>
        <taxon>Bacillati</taxon>
        <taxon>Bacillota</taxon>
        <taxon>Bacilli</taxon>
        <taxon>Lactobacillales</taxon>
        <taxon>Lactobacillaceae</taxon>
        <taxon>Limosilactobacillus</taxon>
    </lineage>
</organism>
<dbReference type="HOGENOM" id="CLU_3409580_0_0_9"/>
<sequence>MLHWCLVIILVPNKHVKHLIKKISKWLRK</sequence>
<dbReference type="AlphaFoldDB" id="F8KG98"/>
<reference evidence="1" key="2">
    <citation type="submission" date="2011-05" db="EMBL/GenBank/DDBJ databases">
        <authorList>
            <person name="Davey R."/>
        </authorList>
    </citation>
    <scope>NUCLEOTIDE SEQUENCE</scope>
    <source>
        <strain evidence="1">ATCC 53608</strain>
    </source>
</reference>
<evidence type="ECO:0000313" key="1">
    <source>
        <dbReference type="EMBL" id="CCC04498.1"/>
    </source>
</evidence>
<name>F8KG98_LIMR5</name>
<accession>F8KG98</accession>
<accession>A0A0S4NQT8</accession>
<reference evidence="1" key="1">
    <citation type="journal article" date="2011" name="J. Bacteriol.">
        <title>Genome sequence of the vertebrate gut symbiont Lactobacillus reuteri ATCC 53608.</title>
        <authorList>
            <person name="Heavens D."/>
            <person name="Tailford L.E."/>
            <person name="Crossman L."/>
            <person name="Jeffers F."/>
            <person name="Mackenzie D.A."/>
            <person name="Caccamo M."/>
            <person name="Juge N."/>
        </authorList>
    </citation>
    <scope>NUCLEOTIDE SEQUENCE [LARGE SCALE GENOMIC DNA]</scope>
    <source>
        <strain evidence="1">ATCC 53608</strain>
    </source>
</reference>
<dbReference type="EMBL" id="FR854370">
    <property type="protein sequence ID" value="CCC04498.1"/>
    <property type="molecule type" value="Genomic_DNA"/>
</dbReference>
<protein>
    <submittedName>
        <fullName evidence="1">Uncharacterized protein</fullName>
    </submittedName>
</protein>